<keyword evidence="2" id="KW-0472">Membrane</keyword>
<protein>
    <submittedName>
        <fullName evidence="3">Uncharacterized protein</fullName>
    </submittedName>
</protein>
<evidence type="ECO:0000313" key="4">
    <source>
        <dbReference type="Proteomes" id="UP000593567"/>
    </source>
</evidence>
<reference evidence="3" key="1">
    <citation type="submission" date="2020-06" db="EMBL/GenBank/DDBJ databases">
        <title>Draft genome of Bugula neritina, a colonial animal packing powerful symbionts and potential medicines.</title>
        <authorList>
            <person name="Rayko M."/>
        </authorList>
    </citation>
    <scope>NUCLEOTIDE SEQUENCE [LARGE SCALE GENOMIC DNA]</scope>
    <source>
        <strain evidence="3">Kwan_BN1</strain>
    </source>
</reference>
<keyword evidence="2" id="KW-1133">Transmembrane helix</keyword>
<evidence type="ECO:0000256" key="1">
    <source>
        <dbReference type="SAM" id="MobiDB-lite"/>
    </source>
</evidence>
<feature type="transmembrane region" description="Helical" evidence="2">
    <location>
        <begin position="12"/>
        <end position="31"/>
    </location>
</feature>
<evidence type="ECO:0000256" key="2">
    <source>
        <dbReference type="SAM" id="Phobius"/>
    </source>
</evidence>
<keyword evidence="2" id="KW-0812">Transmembrane</keyword>
<feature type="transmembrane region" description="Helical" evidence="2">
    <location>
        <begin position="148"/>
        <end position="171"/>
    </location>
</feature>
<gene>
    <name evidence="3" type="ORF">EB796_006349</name>
</gene>
<dbReference type="EMBL" id="VXIV02000891">
    <property type="protein sequence ID" value="KAF6035351.1"/>
    <property type="molecule type" value="Genomic_DNA"/>
</dbReference>
<evidence type="ECO:0000313" key="3">
    <source>
        <dbReference type="EMBL" id="KAF6035351.1"/>
    </source>
</evidence>
<feature type="region of interest" description="Disordered" evidence="1">
    <location>
        <begin position="105"/>
        <end position="133"/>
    </location>
</feature>
<name>A0A7J7KBX7_BUGNE</name>
<accession>A0A7J7KBX7</accession>
<proteinExistence type="predicted"/>
<sequence length="205" mass="22982">MWGGRATTTSFLRLTTVIFITHIALCQRTFISSSSEVTTPREVTTSNEVTTLSEMTTPSEASAESATRLSLNAIEISNRLNASSTSRFRITRPLLQYIKSSIVTRQTPTQSNTTPDVAQNESPSTKLRRQSQTTTERYLVDKSYVPTLAAVCCIVGILVLLLACLIGTHQIKSKQPQRRKKKLMFHKKITVHTQNTSRRYLMQTT</sequence>
<dbReference type="AlphaFoldDB" id="A0A7J7KBX7"/>
<dbReference type="Proteomes" id="UP000593567">
    <property type="component" value="Unassembled WGS sequence"/>
</dbReference>
<keyword evidence="4" id="KW-1185">Reference proteome</keyword>
<organism evidence="3 4">
    <name type="scientific">Bugula neritina</name>
    <name type="common">Brown bryozoan</name>
    <name type="synonym">Sertularia neritina</name>
    <dbReference type="NCBI Taxonomy" id="10212"/>
    <lineage>
        <taxon>Eukaryota</taxon>
        <taxon>Metazoa</taxon>
        <taxon>Spiralia</taxon>
        <taxon>Lophotrochozoa</taxon>
        <taxon>Bryozoa</taxon>
        <taxon>Gymnolaemata</taxon>
        <taxon>Cheilostomatida</taxon>
        <taxon>Flustrina</taxon>
        <taxon>Buguloidea</taxon>
        <taxon>Bugulidae</taxon>
        <taxon>Bugula</taxon>
    </lineage>
</organism>
<comment type="caution">
    <text evidence="3">The sequence shown here is derived from an EMBL/GenBank/DDBJ whole genome shotgun (WGS) entry which is preliminary data.</text>
</comment>